<dbReference type="Gene3D" id="1.10.286.20">
    <property type="match status" value="1"/>
</dbReference>
<proteinExistence type="predicted"/>
<keyword evidence="3" id="KW-0418">Kinase</keyword>
<dbReference type="PANTHER" id="PTHR30437:SF5">
    <property type="entry name" value="REGULATOR OF NUCLEOSIDE DIPHOSPHATE KINASE"/>
    <property type="match status" value="1"/>
</dbReference>
<protein>
    <submittedName>
        <fullName evidence="3">Nucleoside diphosphate kinase regulator</fullName>
    </submittedName>
</protein>
<dbReference type="EMBL" id="JBHRTL010000006">
    <property type="protein sequence ID" value="MFC3154719.1"/>
    <property type="molecule type" value="Genomic_DNA"/>
</dbReference>
<feature type="domain" description="Regulator of nucleoside diphosphate kinase N-terminal" evidence="2">
    <location>
        <begin position="5"/>
        <end position="43"/>
    </location>
</feature>
<evidence type="ECO:0000259" key="2">
    <source>
        <dbReference type="Pfam" id="PF14760"/>
    </source>
</evidence>
<dbReference type="RefSeq" id="WP_382415133.1">
    <property type="nucleotide sequence ID" value="NZ_AP031500.1"/>
</dbReference>
<keyword evidence="4" id="KW-1185">Reference proteome</keyword>
<evidence type="ECO:0000313" key="4">
    <source>
        <dbReference type="Proteomes" id="UP001595548"/>
    </source>
</evidence>
<accession>A0ABV7HPT0</accession>
<comment type="caution">
    <text evidence="3">The sequence shown here is derived from an EMBL/GenBank/DDBJ whole genome shotgun (WGS) entry which is preliminary data.</text>
</comment>
<dbReference type="InterPro" id="IPR029462">
    <property type="entry name" value="Rnk_N"/>
</dbReference>
<feature type="domain" description="Transcription elongation factor GreA/GreB C-terminal" evidence="1">
    <location>
        <begin position="49"/>
        <end position="122"/>
    </location>
</feature>
<reference evidence="4" key="1">
    <citation type="journal article" date="2019" name="Int. J. Syst. Evol. Microbiol.">
        <title>The Global Catalogue of Microorganisms (GCM) 10K type strain sequencing project: providing services to taxonomists for standard genome sequencing and annotation.</title>
        <authorList>
            <consortium name="The Broad Institute Genomics Platform"/>
            <consortium name="The Broad Institute Genome Sequencing Center for Infectious Disease"/>
            <person name="Wu L."/>
            <person name="Ma J."/>
        </authorList>
    </citation>
    <scope>NUCLEOTIDE SEQUENCE [LARGE SCALE GENOMIC DNA]</scope>
    <source>
        <strain evidence="4">KCTC 52141</strain>
    </source>
</reference>
<sequence>MGAKPKITLTRSIYNRLSALIDSVPEDPITEQLLDELERAKIVSPQKLPDNVVTMNSTVTFMVESTQKTFTYQLVYPSELDNSEQKLSILSPVGSALIGLQEGAQIAWPISTSKNTVVHVNKVAPPAQA</sequence>
<dbReference type="Proteomes" id="UP001595548">
    <property type="component" value="Unassembled WGS sequence"/>
</dbReference>
<dbReference type="InterPro" id="IPR001437">
    <property type="entry name" value="Tscrpt_elong_fac_GreA/B_C"/>
</dbReference>
<gene>
    <name evidence="3" type="primary">rnk</name>
    <name evidence="3" type="ORF">ACFOEB_05840</name>
</gene>
<dbReference type="Gene3D" id="3.10.50.30">
    <property type="entry name" value="Transcription elongation factor, GreA/GreB, C-terminal domain"/>
    <property type="match status" value="1"/>
</dbReference>
<dbReference type="Pfam" id="PF01272">
    <property type="entry name" value="GreA_GreB"/>
    <property type="match status" value="1"/>
</dbReference>
<dbReference type="Pfam" id="PF14760">
    <property type="entry name" value="Rnk_N"/>
    <property type="match status" value="1"/>
</dbReference>
<dbReference type="PANTHER" id="PTHR30437">
    <property type="entry name" value="TRANSCRIPTION ELONGATION FACTOR GREA"/>
    <property type="match status" value="1"/>
</dbReference>
<keyword evidence="3" id="KW-0808">Transferase</keyword>
<evidence type="ECO:0000313" key="3">
    <source>
        <dbReference type="EMBL" id="MFC3154719.1"/>
    </source>
</evidence>
<dbReference type="InterPro" id="IPR023459">
    <property type="entry name" value="Tscrpt_elong_fac_GreA/B_fam"/>
</dbReference>
<name>A0ABV7HPT0_9GAMM</name>
<evidence type="ECO:0000259" key="1">
    <source>
        <dbReference type="Pfam" id="PF01272"/>
    </source>
</evidence>
<organism evidence="3 4">
    <name type="scientific">Gilvimarinus japonicus</name>
    <dbReference type="NCBI Taxonomy" id="1796469"/>
    <lineage>
        <taxon>Bacteria</taxon>
        <taxon>Pseudomonadati</taxon>
        <taxon>Pseudomonadota</taxon>
        <taxon>Gammaproteobacteria</taxon>
        <taxon>Cellvibrionales</taxon>
        <taxon>Cellvibrionaceae</taxon>
        <taxon>Gilvimarinus</taxon>
    </lineage>
</organism>
<dbReference type="InterPro" id="IPR036953">
    <property type="entry name" value="GreA/GreB_C_sf"/>
</dbReference>
<dbReference type="NCBIfam" id="NF004396">
    <property type="entry name" value="PRK05753.1"/>
    <property type="match status" value="1"/>
</dbReference>
<dbReference type="GO" id="GO:0016301">
    <property type="term" value="F:kinase activity"/>
    <property type="evidence" value="ECO:0007669"/>
    <property type="project" value="UniProtKB-KW"/>
</dbReference>
<dbReference type="SUPFAM" id="SSF54534">
    <property type="entry name" value="FKBP-like"/>
    <property type="match status" value="1"/>
</dbReference>